<dbReference type="SUPFAM" id="SSF56300">
    <property type="entry name" value="Metallo-dependent phosphatases"/>
    <property type="match status" value="1"/>
</dbReference>
<dbReference type="RefSeq" id="WP_116191939.1">
    <property type="nucleotide sequence ID" value="NZ_QTTN01000043.1"/>
</dbReference>
<dbReference type="InterPro" id="IPR004843">
    <property type="entry name" value="Calcineurin-like_PHP"/>
</dbReference>
<sequence>MSSPLFSFAVLSDLHFMAYKEPERPVDWVPFLREEISHLNAMQPSFIVVNGDLTNGKERDYRLAMTAFAQCSMPVYYTMGNHEYYGCYEEENFTSEKAHHRFLDWTSMPWIYFEKRIGGISMLFLSTEHYAPDSNEAAWLSKRQLDWLEERLSTANGCTSLVFLHHPVNGTVAASENTCRESTPILEIFERYPNVILFSGHTHCRMDREDQIVRRKDAVFVGGGCLYEDFPQSRWVDVYPDHIILRIYCHLEHKWLDTFKTSLPIRR</sequence>
<dbReference type="Gene3D" id="3.60.21.10">
    <property type="match status" value="1"/>
</dbReference>
<dbReference type="InterPro" id="IPR029052">
    <property type="entry name" value="Metallo-depent_PP-like"/>
</dbReference>
<feature type="domain" description="Calcineurin-like phosphoesterase" evidence="1">
    <location>
        <begin position="7"/>
        <end position="204"/>
    </location>
</feature>
<protein>
    <submittedName>
        <fullName evidence="2">3',5'-cyclic AMP phosphodiesterase CpdA</fullName>
    </submittedName>
</protein>
<dbReference type="OrthoDB" id="1645838at2"/>
<dbReference type="GO" id="GO:0016787">
    <property type="term" value="F:hydrolase activity"/>
    <property type="evidence" value="ECO:0007669"/>
    <property type="project" value="InterPro"/>
</dbReference>
<keyword evidence="3" id="KW-1185">Reference proteome</keyword>
<dbReference type="AlphaFoldDB" id="A0A3D9R0L4"/>
<accession>A0A3D9R0L4</accession>
<reference evidence="2 3" key="1">
    <citation type="submission" date="2018-08" db="EMBL/GenBank/DDBJ databases">
        <title>Genomic Encyclopedia of Type Strains, Phase III (KMG-III): the genomes of soil and plant-associated and newly described type strains.</title>
        <authorList>
            <person name="Whitman W."/>
        </authorList>
    </citation>
    <scope>NUCLEOTIDE SEQUENCE [LARGE SCALE GENOMIC DNA]</scope>
    <source>
        <strain evidence="2 3">CGMCC 1.10966</strain>
    </source>
</reference>
<dbReference type="Pfam" id="PF00149">
    <property type="entry name" value="Metallophos"/>
    <property type="match status" value="1"/>
</dbReference>
<name>A0A3D9R0L4_9BACL</name>
<comment type="caution">
    <text evidence="2">The sequence shown here is derived from an EMBL/GenBank/DDBJ whole genome shotgun (WGS) entry which is preliminary data.</text>
</comment>
<dbReference type="EMBL" id="QTTN01000043">
    <property type="protein sequence ID" value="REE67319.1"/>
    <property type="molecule type" value="Genomic_DNA"/>
</dbReference>
<dbReference type="PANTHER" id="PTHR43143:SF1">
    <property type="entry name" value="SERINE_THREONINE-PROTEIN PHOSPHATASE CPPED1"/>
    <property type="match status" value="1"/>
</dbReference>
<evidence type="ECO:0000259" key="1">
    <source>
        <dbReference type="Pfam" id="PF00149"/>
    </source>
</evidence>
<dbReference type="Proteomes" id="UP000256304">
    <property type="component" value="Unassembled WGS sequence"/>
</dbReference>
<organism evidence="2 3">
    <name type="scientific">Paenibacillus taihuensis</name>
    <dbReference type="NCBI Taxonomy" id="1156355"/>
    <lineage>
        <taxon>Bacteria</taxon>
        <taxon>Bacillati</taxon>
        <taxon>Bacillota</taxon>
        <taxon>Bacilli</taxon>
        <taxon>Bacillales</taxon>
        <taxon>Paenibacillaceae</taxon>
        <taxon>Paenibacillus</taxon>
    </lineage>
</organism>
<gene>
    <name evidence="2" type="ORF">A8990_14324</name>
</gene>
<proteinExistence type="predicted"/>
<evidence type="ECO:0000313" key="3">
    <source>
        <dbReference type="Proteomes" id="UP000256304"/>
    </source>
</evidence>
<dbReference type="InterPro" id="IPR051918">
    <property type="entry name" value="STPP_CPPED1"/>
</dbReference>
<dbReference type="PANTHER" id="PTHR43143">
    <property type="entry name" value="METALLOPHOSPHOESTERASE, CALCINEURIN SUPERFAMILY"/>
    <property type="match status" value="1"/>
</dbReference>
<evidence type="ECO:0000313" key="2">
    <source>
        <dbReference type="EMBL" id="REE67319.1"/>
    </source>
</evidence>